<evidence type="ECO:0000256" key="1">
    <source>
        <dbReference type="SAM" id="SignalP"/>
    </source>
</evidence>
<dbReference type="RefSeq" id="WP_135366944.1">
    <property type="nucleotide sequence ID" value="NZ_RKLX01000001.1"/>
</dbReference>
<evidence type="ECO:0000313" key="3">
    <source>
        <dbReference type="Proteomes" id="UP000297348"/>
    </source>
</evidence>
<sequence>MKKLLMGLAVLATAATVGGGHLPAPTTAQAKAKTTLKALPKRYRHTWYHYANGKLSTLKFSAKAISGRTYYAGEHHAVNYLAHIHAHKLTTTKFRRHFSWSTATTVRSHRSQWLNVRGWNQVMGDGDFYRVMTKTVGGKRVPVLSQAGGAGVWTAAHYYTSKHVAKQRGTKHFSGEVYYK</sequence>
<organism evidence="2 3">
    <name type="scientific">Levilactobacillus suantsaiihabitans</name>
    <dbReference type="NCBI Taxonomy" id="2487722"/>
    <lineage>
        <taxon>Bacteria</taxon>
        <taxon>Bacillati</taxon>
        <taxon>Bacillota</taxon>
        <taxon>Bacilli</taxon>
        <taxon>Lactobacillales</taxon>
        <taxon>Lactobacillaceae</taxon>
        <taxon>Levilactobacillus</taxon>
    </lineage>
</organism>
<evidence type="ECO:0000313" key="2">
    <source>
        <dbReference type="EMBL" id="TGD20375.1"/>
    </source>
</evidence>
<proteinExistence type="predicted"/>
<gene>
    <name evidence="2" type="ORF">EGT51_01085</name>
</gene>
<dbReference type="Proteomes" id="UP000297348">
    <property type="component" value="Unassembled WGS sequence"/>
</dbReference>
<comment type="caution">
    <text evidence="2">The sequence shown here is derived from an EMBL/GenBank/DDBJ whole genome shotgun (WGS) entry which is preliminary data.</text>
</comment>
<dbReference type="OrthoDB" id="2293239at2"/>
<reference evidence="2 3" key="1">
    <citation type="submission" date="2018-10" db="EMBL/GenBank/DDBJ databases">
        <title>Lactobacillus sp. R7 and Lactobacillus sp. R19 isolated from fermented mustard green product of Taiwan.</title>
        <authorList>
            <person name="Lin S.-T."/>
        </authorList>
    </citation>
    <scope>NUCLEOTIDE SEQUENCE [LARGE SCALE GENOMIC DNA]</scope>
    <source>
        <strain evidence="2 3">BCRC 81129</strain>
    </source>
</reference>
<keyword evidence="1" id="KW-0732">Signal</keyword>
<name>A0A4Z0JC14_9LACO</name>
<feature type="signal peptide" evidence="1">
    <location>
        <begin position="1"/>
        <end position="19"/>
    </location>
</feature>
<dbReference type="EMBL" id="RKLX01000001">
    <property type="protein sequence ID" value="TGD20375.1"/>
    <property type="molecule type" value="Genomic_DNA"/>
</dbReference>
<accession>A0A4Z0JC14</accession>
<keyword evidence="3" id="KW-1185">Reference proteome</keyword>
<protein>
    <submittedName>
        <fullName evidence="2">Uncharacterized protein</fullName>
    </submittedName>
</protein>
<dbReference type="AlphaFoldDB" id="A0A4Z0JC14"/>
<feature type="chain" id="PRO_5039100615" evidence="1">
    <location>
        <begin position="20"/>
        <end position="180"/>
    </location>
</feature>